<evidence type="ECO:0000256" key="2">
    <source>
        <dbReference type="SAM" id="SignalP"/>
    </source>
</evidence>
<name>A0AAV9UT73_9PEZI</name>
<feature type="chain" id="PRO_5043564242" evidence="2">
    <location>
        <begin position="33"/>
        <end position="420"/>
    </location>
</feature>
<proteinExistence type="predicted"/>
<feature type="signal peptide" evidence="2">
    <location>
        <begin position="1"/>
        <end position="32"/>
    </location>
</feature>
<dbReference type="Proteomes" id="UP001373714">
    <property type="component" value="Unassembled WGS sequence"/>
</dbReference>
<evidence type="ECO:0000313" key="3">
    <source>
        <dbReference type="EMBL" id="KAK6349137.1"/>
    </source>
</evidence>
<dbReference type="AlphaFoldDB" id="A0AAV9UT73"/>
<feature type="compositionally biased region" description="Gly residues" evidence="1">
    <location>
        <begin position="374"/>
        <end position="392"/>
    </location>
</feature>
<keyword evidence="4" id="KW-1185">Reference proteome</keyword>
<protein>
    <submittedName>
        <fullName evidence="3">Uncharacterized protein</fullName>
    </submittedName>
</protein>
<keyword evidence="2" id="KW-0732">Signal</keyword>
<evidence type="ECO:0000313" key="4">
    <source>
        <dbReference type="Proteomes" id="UP001373714"/>
    </source>
</evidence>
<gene>
    <name evidence="3" type="ORF">TWF730_009893</name>
</gene>
<evidence type="ECO:0000256" key="1">
    <source>
        <dbReference type="SAM" id="MobiDB-lite"/>
    </source>
</evidence>
<sequence>MRLFPLQSERPTIVSFLFQWLYLPVLVNLGEATSTLLPTENTLVPTSTNLITGTAAASSESCVFCLNAVQSKTSASLDENTATTSNPVLRDALTRNKIRGNLKTNLTAGTGSSVSYNGVSKAELNIRRSLDPSYFYHGEMQIRCYDERATFQIIEDLVLGTIPYNGLWGITQSEYESEISRYTLTPPPYKGAQPKLDMAKSRRMVRTLREICMNTCRCDPITGFIIANVKPGPSKLRKHRVDMCTTSVVAVKCHVFYNCHCEVMLGQPPAAGVTLDDGSPLLLSHYQDAINQIPAPIRRLQENREWTWAIDPNVPDSYLAPGPQLGFTVDLLGNPIEPENVALESLEYEPPLRLSGPSWRDPNNDPDPGSGRPPTGGYGLGFSGSSGSGRGYHPGAFSGFHKHRRDMGSHESEIEAAAHA</sequence>
<reference evidence="3 4" key="1">
    <citation type="submission" date="2019-10" db="EMBL/GenBank/DDBJ databases">
        <authorList>
            <person name="Palmer J.M."/>
        </authorList>
    </citation>
    <scope>NUCLEOTIDE SEQUENCE [LARGE SCALE GENOMIC DNA]</scope>
    <source>
        <strain evidence="3 4">TWF730</strain>
    </source>
</reference>
<accession>A0AAV9UT73</accession>
<comment type="caution">
    <text evidence="3">The sequence shown here is derived from an EMBL/GenBank/DDBJ whole genome shotgun (WGS) entry which is preliminary data.</text>
</comment>
<feature type="compositionally biased region" description="Basic and acidic residues" evidence="1">
    <location>
        <begin position="406"/>
        <end position="420"/>
    </location>
</feature>
<dbReference type="EMBL" id="JAVHNS010000007">
    <property type="protein sequence ID" value="KAK6349137.1"/>
    <property type="molecule type" value="Genomic_DNA"/>
</dbReference>
<organism evidence="3 4">
    <name type="scientific">Orbilia blumenaviensis</name>
    <dbReference type="NCBI Taxonomy" id="1796055"/>
    <lineage>
        <taxon>Eukaryota</taxon>
        <taxon>Fungi</taxon>
        <taxon>Dikarya</taxon>
        <taxon>Ascomycota</taxon>
        <taxon>Pezizomycotina</taxon>
        <taxon>Orbiliomycetes</taxon>
        <taxon>Orbiliales</taxon>
        <taxon>Orbiliaceae</taxon>
        <taxon>Orbilia</taxon>
    </lineage>
</organism>
<feature type="region of interest" description="Disordered" evidence="1">
    <location>
        <begin position="352"/>
        <end position="420"/>
    </location>
</feature>